<keyword evidence="8" id="KW-1185">Reference proteome</keyword>
<dbReference type="InterPro" id="IPR016161">
    <property type="entry name" value="Ald_DH/histidinol_DH"/>
</dbReference>
<evidence type="ECO:0000256" key="2">
    <source>
        <dbReference type="ARBA" id="ARBA00023002"/>
    </source>
</evidence>
<dbReference type="EMBL" id="FQNC01000015">
    <property type="protein sequence ID" value="SGY18179.1"/>
    <property type="molecule type" value="Genomic_DNA"/>
</dbReference>
<dbReference type="InterPro" id="IPR016162">
    <property type="entry name" value="Ald_DH_N"/>
</dbReference>
<evidence type="ECO:0000256" key="4">
    <source>
        <dbReference type="PROSITE-ProRule" id="PRU10007"/>
    </source>
</evidence>
<comment type="similarity">
    <text evidence="1 5">Belongs to the aldehyde dehydrogenase family.</text>
</comment>
<evidence type="ECO:0000313" key="8">
    <source>
        <dbReference type="Proteomes" id="UP000249464"/>
    </source>
</evidence>
<dbReference type="AlphaFoldDB" id="A0A2X0NR27"/>
<gene>
    <name evidence="7" type="primary">BQ5605_C015g08001</name>
    <name evidence="7" type="ORF">BQ5605_C015G08001</name>
</gene>
<dbReference type="InterPro" id="IPR015590">
    <property type="entry name" value="Aldehyde_DH_dom"/>
</dbReference>
<dbReference type="STRING" id="796604.A0A2X0NR27"/>
<evidence type="ECO:0000256" key="5">
    <source>
        <dbReference type="RuleBase" id="RU003345"/>
    </source>
</evidence>
<dbReference type="PANTHER" id="PTHR42986">
    <property type="entry name" value="BENZALDEHYDE DEHYDROGENASE YFMT"/>
    <property type="match status" value="1"/>
</dbReference>
<evidence type="ECO:0000256" key="1">
    <source>
        <dbReference type="ARBA" id="ARBA00009986"/>
    </source>
</evidence>
<reference evidence="7 8" key="1">
    <citation type="submission" date="2016-11" db="EMBL/GenBank/DDBJ databases">
        <authorList>
            <person name="Jaros S."/>
            <person name="Januszkiewicz K."/>
            <person name="Wedrychowicz H."/>
        </authorList>
    </citation>
    <scope>NUCLEOTIDE SEQUENCE [LARGE SCALE GENOMIC DNA]</scope>
</reference>
<dbReference type="Proteomes" id="UP000249464">
    <property type="component" value="Unassembled WGS sequence"/>
</dbReference>
<protein>
    <submittedName>
        <fullName evidence="7">BQ5605_C015g08001 protein</fullName>
    </submittedName>
</protein>
<dbReference type="Gene3D" id="3.40.605.10">
    <property type="entry name" value="Aldehyde Dehydrogenase, Chain A, domain 1"/>
    <property type="match status" value="1"/>
</dbReference>
<dbReference type="InterPro" id="IPR016163">
    <property type="entry name" value="Ald_DH_C"/>
</dbReference>
<feature type="domain" description="Aldehyde dehydrogenase" evidence="6">
    <location>
        <begin position="25"/>
        <end position="490"/>
    </location>
</feature>
<dbReference type="PROSITE" id="PS00687">
    <property type="entry name" value="ALDEHYDE_DEHYDR_GLU"/>
    <property type="match status" value="1"/>
</dbReference>
<dbReference type="Pfam" id="PF00171">
    <property type="entry name" value="Aldedh"/>
    <property type="match status" value="1"/>
</dbReference>
<dbReference type="GO" id="GO:0016620">
    <property type="term" value="F:oxidoreductase activity, acting on the aldehyde or oxo group of donors, NAD or NADP as acceptor"/>
    <property type="evidence" value="ECO:0007669"/>
    <property type="project" value="InterPro"/>
</dbReference>
<feature type="active site" evidence="4">
    <location>
        <position position="271"/>
    </location>
</feature>
<keyword evidence="2 5" id="KW-0560">Oxidoreductase</keyword>
<dbReference type="PANTHER" id="PTHR42986:SF1">
    <property type="entry name" value="BENZALDEHYDE DEHYDROGENASE YFMT"/>
    <property type="match status" value="1"/>
</dbReference>
<organism evidence="7 8">
    <name type="scientific">Microbotryum silenes-dioicae</name>
    <dbReference type="NCBI Taxonomy" id="796604"/>
    <lineage>
        <taxon>Eukaryota</taxon>
        <taxon>Fungi</taxon>
        <taxon>Dikarya</taxon>
        <taxon>Basidiomycota</taxon>
        <taxon>Pucciniomycotina</taxon>
        <taxon>Microbotryomycetes</taxon>
        <taxon>Microbotryales</taxon>
        <taxon>Microbotryaceae</taxon>
        <taxon>Microbotryum</taxon>
    </lineage>
</organism>
<dbReference type="Gene3D" id="3.40.309.10">
    <property type="entry name" value="Aldehyde Dehydrogenase, Chain A, domain 2"/>
    <property type="match status" value="1"/>
</dbReference>
<accession>A0A2X0NR27</accession>
<evidence type="ECO:0000259" key="6">
    <source>
        <dbReference type="Pfam" id="PF00171"/>
    </source>
</evidence>
<keyword evidence="3" id="KW-0520">NAD</keyword>
<sequence>MSNLDHLSQSPVPCYVNGEAFKGSGSYAVKDPHSPSKTLHEVSSVTIADVPKVLEAASKSFKAWRNTPVTQRRDIFNKAVELFKEHQGKFAGIESAETTSAPGWAGFDAFLATDSRVAIVDAEMFYSVLAESGAVATVALRGEIATTEAGKRAFIKRCPYGTVFSMAPWNAPLVLSMRSVANPIIGGNVVILKTSEMSPKTQLTLAQLFHDAGLPAGVLNVIHVDPKDAPAVVEAIIAHDSVGKVNFTGSTQVGAIIAATAGKHIKPVVLELGGKAPAIVCHDADLKTAWNAIAFGGWFHSGQICMATQTVIAHESIADELLQLLNKHKPNVTAAGEGAPLRGLFTEASAQRVKGIIDDAVSKGAKIAIGDAKVDGNVVQPSILKDVTPEMQIYRTEMFAPVFSLITFKDEEEAIRIANDHEYGLSASIYSKDVNRALSLADEIDSGAVHINGASVADGAAHPHGGWKKSGFGRFNGIEGIREFTQLKTVTINEPHGQYPI</sequence>
<proteinExistence type="inferred from homology"/>
<dbReference type="SUPFAM" id="SSF53720">
    <property type="entry name" value="ALDH-like"/>
    <property type="match status" value="1"/>
</dbReference>
<evidence type="ECO:0000313" key="7">
    <source>
        <dbReference type="EMBL" id="SGY18179.1"/>
    </source>
</evidence>
<dbReference type="InterPro" id="IPR029510">
    <property type="entry name" value="Ald_DH_CS_GLU"/>
</dbReference>
<evidence type="ECO:0000256" key="3">
    <source>
        <dbReference type="ARBA" id="ARBA00023027"/>
    </source>
</evidence>
<name>A0A2X0NR27_9BASI</name>